<dbReference type="AlphaFoldDB" id="A0A183NPP0"/>
<evidence type="ECO:0000313" key="1">
    <source>
        <dbReference type="EMBL" id="VDP02457.1"/>
    </source>
</evidence>
<dbReference type="EMBL" id="UZAL01009690">
    <property type="protein sequence ID" value="VDP02457.1"/>
    <property type="molecule type" value="Genomic_DNA"/>
</dbReference>
<gene>
    <name evidence="1" type="ORF">SMTD_LOCUS4076</name>
</gene>
<accession>A0A183NPP0</accession>
<dbReference type="Proteomes" id="UP000269396">
    <property type="component" value="Unassembled WGS sequence"/>
</dbReference>
<evidence type="ECO:0000313" key="2">
    <source>
        <dbReference type="Proteomes" id="UP000269396"/>
    </source>
</evidence>
<protein>
    <submittedName>
        <fullName evidence="1">Uncharacterized protein</fullName>
    </submittedName>
</protein>
<organism evidence="1 2">
    <name type="scientific">Schistosoma mattheei</name>
    <dbReference type="NCBI Taxonomy" id="31246"/>
    <lineage>
        <taxon>Eukaryota</taxon>
        <taxon>Metazoa</taxon>
        <taxon>Spiralia</taxon>
        <taxon>Lophotrochozoa</taxon>
        <taxon>Platyhelminthes</taxon>
        <taxon>Trematoda</taxon>
        <taxon>Digenea</taxon>
        <taxon>Strigeidida</taxon>
        <taxon>Schistosomatoidea</taxon>
        <taxon>Schistosomatidae</taxon>
        <taxon>Schistosoma</taxon>
    </lineage>
</organism>
<name>A0A183NPP0_9TREM</name>
<proteinExistence type="predicted"/>
<reference evidence="1 2" key="1">
    <citation type="submission" date="2018-11" db="EMBL/GenBank/DDBJ databases">
        <authorList>
            <consortium name="Pathogen Informatics"/>
        </authorList>
    </citation>
    <scope>NUCLEOTIDE SEQUENCE [LARGE SCALE GENOMIC DNA]</scope>
    <source>
        <strain>Denwood</strain>
        <strain evidence="2">Zambia</strain>
    </source>
</reference>
<sequence>MLVGGSQQETLNLGFVLLGTCQKGVPVILWGLMLSDEFHPVSQNVTNVTFSSQNIVFLHILKKNSKKNV</sequence>
<keyword evidence="2" id="KW-1185">Reference proteome</keyword>